<reference evidence="1" key="2">
    <citation type="submission" date="2023-02" db="EMBL/GenBank/DDBJ databases">
        <authorList>
            <consortium name="DOE Joint Genome Institute"/>
            <person name="Mondo S.J."/>
            <person name="Chang Y."/>
            <person name="Wang Y."/>
            <person name="Ahrendt S."/>
            <person name="Andreopoulos W."/>
            <person name="Barry K."/>
            <person name="Beard J."/>
            <person name="Benny G.L."/>
            <person name="Blankenship S."/>
            <person name="Bonito G."/>
            <person name="Cuomo C."/>
            <person name="Desiro A."/>
            <person name="Gervers K.A."/>
            <person name="Hundley H."/>
            <person name="Kuo A."/>
            <person name="LaButti K."/>
            <person name="Lang B.F."/>
            <person name="Lipzen A."/>
            <person name="O'Donnell K."/>
            <person name="Pangilinan J."/>
            <person name="Reynolds N."/>
            <person name="Sandor L."/>
            <person name="Smith M.W."/>
            <person name="Tsang A."/>
            <person name="Grigoriev I.V."/>
            <person name="Stajich J.E."/>
            <person name="Spatafora J.W."/>
        </authorList>
    </citation>
    <scope>NUCLEOTIDE SEQUENCE</scope>
    <source>
        <strain evidence="1">RSA 2281</strain>
    </source>
</reference>
<comment type="caution">
    <text evidence="1">The sequence shown here is derived from an EMBL/GenBank/DDBJ whole genome shotgun (WGS) entry which is preliminary data.</text>
</comment>
<protein>
    <submittedName>
        <fullName evidence="1">Uncharacterized protein</fullName>
    </submittedName>
</protein>
<dbReference type="InterPro" id="IPR032675">
    <property type="entry name" value="LRR_dom_sf"/>
</dbReference>
<organism evidence="1 2">
    <name type="scientific">Phascolomyces articulosus</name>
    <dbReference type="NCBI Taxonomy" id="60185"/>
    <lineage>
        <taxon>Eukaryota</taxon>
        <taxon>Fungi</taxon>
        <taxon>Fungi incertae sedis</taxon>
        <taxon>Mucoromycota</taxon>
        <taxon>Mucoromycotina</taxon>
        <taxon>Mucoromycetes</taxon>
        <taxon>Mucorales</taxon>
        <taxon>Lichtheimiaceae</taxon>
        <taxon>Phascolomyces</taxon>
    </lineage>
</organism>
<keyword evidence="2" id="KW-1185">Reference proteome</keyword>
<reference evidence="1" key="1">
    <citation type="journal article" date="2022" name="IScience">
        <title>Evolution of zygomycete secretomes and the origins of terrestrial fungal ecologies.</title>
        <authorList>
            <person name="Chang Y."/>
            <person name="Wang Y."/>
            <person name="Mondo S."/>
            <person name="Ahrendt S."/>
            <person name="Andreopoulos W."/>
            <person name="Barry K."/>
            <person name="Beard J."/>
            <person name="Benny G.L."/>
            <person name="Blankenship S."/>
            <person name="Bonito G."/>
            <person name="Cuomo C."/>
            <person name="Desiro A."/>
            <person name="Gervers K.A."/>
            <person name="Hundley H."/>
            <person name="Kuo A."/>
            <person name="LaButti K."/>
            <person name="Lang B.F."/>
            <person name="Lipzen A."/>
            <person name="O'Donnell K."/>
            <person name="Pangilinan J."/>
            <person name="Reynolds N."/>
            <person name="Sandor L."/>
            <person name="Smith M.E."/>
            <person name="Tsang A."/>
            <person name="Grigoriev I.V."/>
            <person name="Stajich J.E."/>
            <person name="Spatafora J.W."/>
        </authorList>
    </citation>
    <scope>NUCLEOTIDE SEQUENCE</scope>
    <source>
        <strain evidence="1">RSA 2281</strain>
    </source>
</reference>
<dbReference type="Proteomes" id="UP001209540">
    <property type="component" value="Unassembled WGS sequence"/>
</dbReference>
<evidence type="ECO:0000313" key="2">
    <source>
        <dbReference type="Proteomes" id="UP001209540"/>
    </source>
</evidence>
<dbReference type="Gene3D" id="3.80.10.10">
    <property type="entry name" value="Ribonuclease Inhibitor"/>
    <property type="match status" value="1"/>
</dbReference>
<dbReference type="EMBL" id="JAIXMP010000030">
    <property type="protein sequence ID" value="KAI9251366.1"/>
    <property type="molecule type" value="Genomic_DNA"/>
</dbReference>
<dbReference type="PANTHER" id="PTHR38926">
    <property type="entry name" value="F-BOX DOMAIN CONTAINING PROTEIN, EXPRESSED"/>
    <property type="match status" value="1"/>
</dbReference>
<dbReference type="AlphaFoldDB" id="A0AAD5JS86"/>
<accession>A0AAD5JS86</accession>
<sequence>MGGTFHSLKKIVIRECEIRNTNNLVMALTRVANSLKDLEISDCHDLSPIPIGTLLWTCQNLKRFAYSSPKMIYPSELFGSVTPSFMSSLTILDLSMGGFKGNCLGTLITHCPKLRVLRLDNCNSRLLPVIYQRCPYLEFLLFNDFTCISDLSLTQYESDTEQINGLQEIIIGVDILDHFKPLLNGNCKTIKRMELALETSGNSGQAFSTIGELTQLEELTLTFNVYASMTIPTLFEKIRSLQSLIFISCNFNDHDVSNSVARFANRTTPLKSLVFNDCTLRSNNVIDTITQFKQLQEFTLCDDCDITFEDAQRLLRHFARQSSNSNDGQLIMMILDIPSLTSICIGFAPNITAHGINSFCKELHRLPIKELTIYSIPHVTDVTLTYLYNVKTLKEITFTFLRNITPEGVKTLQNTNNINVHYQDGFVNFNNE</sequence>
<dbReference type="PANTHER" id="PTHR38926:SF5">
    <property type="entry name" value="F-BOX AND LEUCINE-RICH REPEAT PROTEIN 6"/>
    <property type="match status" value="1"/>
</dbReference>
<name>A0AAD5JS86_9FUNG</name>
<dbReference type="SUPFAM" id="SSF52058">
    <property type="entry name" value="L domain-like"/>
    <property type="match status" value="1"/>
</dbReference>
<gene>
    <name evidence="1" type="ORF">BDA99DRAFT_541356</name>
</gene>
<evidence type="ECO:0000313" key="1">
    <source>
        <dbReference type="EMBL" id="KAI9251366.1"/>
    </source>
</evidence>
<proteinExistence type="predicted"/>